<feature type="non-terminal residue" evidence="1">
    <location>
        <position position="90"/>
    </location>
</feature>
<evidence type="ECO:0000313" key="2">
    <source>
        <dbReference type="Proteomes" id="UP000837857"/>
    </source>
</evidence>
<sequence length="90" mass="9685">MRLADRPPNGGRDRVINLASPGGRLAREGRDSVNYRDEDAALNTAAFNYSASIGATATSVTSDCLFPPPLVVHRLIHSSRRGRHVTDRGG</sequence>
<protein>
    <submittedName>
        <fullName evidence="1">Uncharacterized protein</fullName>
    </submittedName>
</protein>
<keyword evidence="2" id="KW-1185">Reference proteome</keyword>
<dbReference type="Proteomes" id="UP000837857">
    <property type="component" value="Chromosome 26"/>
</dbReference>
<name>A0ABN8ILR7_9NEOP</name>
<proteinExistence type="predicted"/>
<gene>
    <name evidence="1" type="ORF">IPOD504_LOCUS10825</name>
</gene>
<dbReference type="EMBL" id="OW152838">
    <property type="protein sequence ID" value="CAH2059338.1"/>
    <property type="molecule type" value="Genomic_DNA"/>
</dbReference>
<organism evidence="1 2">
    <name type="scientific">Iphiclides podalirius</name>
    <name type="common">scarce swallowtail</name>
    <dbReference type="NCBI Taxonomy" id="110791"/>
    <lineage>
        <taxon>Eukaryota</taxon>
        <taxon>Metazoa</taxon>
        <taxon>Ecdysozoa</taxon>
        <taxon>Arthropoda</taxon>
        <taxon>Hexapoda</taxon>
        <taxon>Insecta</taxon>
        <taxon>Pterygota</taxon>
        <taxon>Neoptera</taxon>
        <taxon>Endopterygota</taxon>
        <taxon>Lepidoptera</taxon>
        <taxon>Glossata</taxon>
        <taxon>Ditrysia</taxon>
        <taxon>Papilionoidea</taxon>
        <taxon>Papilionidae</taxon>
        <taxon>Papilioninae</taxon>
        <taxon>Iphiclides</taxon>
    </lineage>
</organism>
<reference evidence="1" key="1">
    <citation type="submission" date="2022-03" db="EMBL/GenBank/DDBJ databases">
        <authorList>
            <person name="Martin H S."/>
        </authorList>
    </citation>
    <scope>NUCLEOTIDE SEQUENCE</scope>
</reference>
<accession>A0ABN8ILR7</accession>
<evidence type="ECO:0000313" key="1">
    <source>
        <dbReference type="EMBL" id="CAH2059338.1"/>
    </source>
</evidence>